<name>A0A8S3SRC1_MYTED</name>
<feature type="signal peptide" evidence="1">
    <location>
        <begin position="1"/>
        <end position="19"/>
    </location>
</feature>
<keyword evidence="1" id="KW-0732">Signal</keyword>
<keyword evidence="3" id="KW-1185">Reference proteome</keyword>
<evidence type="ECO:0000313" key="3">
    <source>
        <dbReference type="Proteomes" id="UP000683360"/>
    </source>
</evidence>
<evidence type="ECO:0000313" key="2">
    <source>
        <dbReference type="EMBL" id="CAG2224238.1"/>
    </source>
</evidence>
<sequence length="227" mass="25207">MACGILVLLIAAIAASTNGYGSKDYYSGDKEDYSYKPKVVKSSSYSSSSYVSHGHHAGYAGHKLITGYSSGGFGAGYRSGHGGIVYDYGYYKSHHGFSIHHNRFSYGGIDYGRLCSSTKLYGALNSCYEDYGDIGDCFPGLIKQEDYSEIGYSSGPIYDRSYYYSHHGFRIRHHRFSYNGIGYDEEDGYEPAVKEKVKKKNNHQQSNQGTLTTCEVLYPNLADFKLG</sequence>
<reference evidence="2" key="1">
    <citation type="submission" date="2021-03" db="EMBL/GenBank/DDBJ databases">
        <authorList>
            <person name="Bekaert M."/>
        </authorList>
    </citation>
    <scope>NUCLEOTIDE SEQUENCE</scope>
</reference>
<accession>A0A8S3SRC1</accession>
<evidence type="ECO:0000256" key="1">
    <source>
        <dbReference type="SAM" id="SignalP"/>
    </source>
</evidence>
<dbReference type="AlphaFoldDB" id="A0A8S3SRC1"/>
<proteinExistence type="predicted"/>
<dbReference type="EMBL" id="CAJPWZ010001798">
    <property type="protein sequence ID" value="CAG2224238.1"/>
    <property type="molecule type" value="Genomic_DNA"/>
</dbReference>
<organism evidence="2 3">
    <name type="scientific">Mytilus edulis</name>
    <name type="common">Blue mussel</name>
    <dbReference type="NCBI Taxonomy" id="6550"/>
    <lineage>
        <taxon>Eukaryota</taxon>
        <taxon>Metazoa</taxon>
        <taxon>Spiralia</taxon>
        <taxon>Lophotrochozoa</taxon>
        <taxon>Mollusca</taxon>
        <taxon>Bivalvia</taxon>
        <taxon>Autobranchia</taxon>
        <taxon>Pteriomorphia</taxon>
        <taxon>Mytilida</taxon>
        <taxon>Mytiloidea</taxon>
        <taxon>Mytilidae</taxon>
        <taxon>Mytilinae</taxon>
        <taxon>Mytilus</taxon>
    </lineage>
</organism>
<comment type="caution">
    <text evidence="2">The sequence shown here is derived from an EMBL/GenBank/DDBJ whole genome shotgun (WGS) entry which is preliminary data.</text>
</comment>
<protein>
    <submittedName>
        <fullName evidence="2">Uncharacterized protein</fullName>
    </submittedName>
</protein>
<dbReference type="Proteomes" id="UP000683360">
    <property type="component" value="Unassembled WGS sequence"/>
</dbReference>
<feature type="chain" id="PRO_5035818966" evidence="1">
    <location>
        <begin position="20"/>
        <end position="227"/>
    </location>
</feature>
<gene>
    <name evidence="2" type="ORF">MEDL_37410</name>
</gene>